<dbReference type="AlphaFoldDB" id="A0A1I0NIC8"/>
<dbReference type="Pfam" id="PF01266">
    <property type="entry name" value="DAO"/>
    <property type="match status" value="1"/>
</dbReference>
<proteinExistence type="predicted"/>
<dbReference type="GO" id="GO:0005737">
    <property type="term" value="C:cytoplasm"/>
    <property type="evidence" value="ECO:0007669"/>
    <property type="project" value="TreeGrafter"/>
</dbReference>
<dbReference type="STRING" id="1267423.SAMN05216290_1213"/>
<dbReference type="PANTHER" id="PTHR13847:SF289">
    <property type="entry name" value="GLYCINE OXIDASE"/>
    <property type="match status" value="1"/>
</dbReference>
<dbReference type="GeneID" id="99985945"/>
<accession>A0A1I0NIC8</accession>
<dbReference type="Proteomes" id="UP000199437">
    <property type="component" value="Unassembled WGS sequence"/>
</dbReference>
<dbReference type="EMBL" id="FOIR01000001">
    <property type="protein sequence ID" value="SEW00997.1"/>
    <property type="molecule type" value="Genomic_DNA"/>
</dbReference>
<evidence type="ECO:0000259" key="2">
    <source>
        <dbReference type="Pfam" id="PF01266"/>
    </source>
</evidence>
<dbReference type="GO" id="GO:0016491">
    <property type="term" value="F:oxidoreductase activity"/>
    <property type="evidence" value="ECO:0007669"/>
    <property type="project" value="UniProtKB-KW"/>
</dbReference>
<dbReference type="OrthoDB" id="9794226at2"/>
<dbReference type="InterPro" id="IPR006076">
    <property type="entry name" value="FAD-dep_OxRdtase"/>
</dbReference>
<reference evidence="4" key="1">
    <citation type="submission" date="2016-10" db="EMBL/GenBank/DDBJ databases">
        <authorList>
            <person name="Varghese N."/>
            <person name="Submissions S."/>
        </authorList>
    </citation>
    <scope>NUCLEOTIDE SEQUENCE [LARGE SCALE GENOMIC DNA]</scope>
    <source>
        <strain evidence="4">CGMCC 1.12402</strain>
    </source>
</reference>
<evidence type="ECO:0000313" key="3">
    <source>
        <dbReference type="EMBL" id="SEW00997.1"/>
    </source>
</evidence>
<organism evidence="3 4">
    <name type="scientific">Roseivirga pacifica</name>
    <dbReference type="NCBI Taxonomy" id="1267423"/>
    <lineage>
        <taxon>Bacteria</taxon>
        <taxon>Pseudomonadati</taxon>
        <taxon>Bacteroidota</taxon>
        <taxon>Cytophagia</taxon>
        <taxon>Cytophagales</taxon>
        <taxon>Roseivirgaceae</taxon>
        <taxon>Roseivirga</taxon>
    </lineage>
</organism>
<dbReference type="Gene3D" id="3.50.50.60">
    <property type="entry name" value="FAD/NAD(P)-binding domain"/>
    <property type="match status" value="2"/>
</dbReference>
<keyword evidence="1" id="KW-0560">Oxidoreductase</keyword>
<dbReference type="InterPro" id="IPR036188">
    <property type="entry name" value="FAD/NAD-bd_sf"/>
</dbReference>
<evidence type="ECO:0000256" key="1">
    <source>
        <dbReference type="ARBA" id="ARBA00023002"/>
    </source>
</evidence>
<sequence>MSNKSVVIVGAGIVGFSTAYYLNKQGIEVTILDQTDGNNNCSFGNAGYVSPSHLIPLASPGIISQGIKWMLNSKSPFYIKPKLDLDLMKWGMLFKKASTDKRVKEAIPVLYELTYQSQKLYEELLAEEQIDAGYHKPGLLMICQKQNTLHHEEELVKLAQSFGLEAETLTREETEKLEPNVNYNMAGSVYFGCDAWMTPNVFMKKFEALLVERGVNIQYNTTLKDIKLSNGKVSEFITNTGAYQADEFVIAAGSWSPLLMKKLKLSMPLQAGKGYSFMIKEPIKMPKLPSILVEGRIATTPMLHGWRIAGTMEMSGINHQINQNRVAGIIEAVKQAIPDYESFDFSEIEPWAGLRPCTPDGLPYIGRVSGLSNLQVGTGHAMLGWTLGPITGKLLTEQIVGEQASVSSPLLAVERYN</sequence>
<dbReference type="PANTHER" id="PTHR13847">
    <property type="entry name" value="SARCOSINE DEHYDROGENASE-RELATED"/>
    <property type="match status" value="1"/>
</dbReference>
<dbReference type="SUPFAM" id="SSF54373">
    <property type="entry name" value="FAD-linked reductases, C-terminal domain"/>
    <property type="match status" value="1"/>
</dbReference>
<keyword evidence="4" id="KW-1185">Reference proteome</keyword>
<dbReference type="SUPFAM" id="SSF51905">
    <property type="entry name" value="FAD/NAD(P)-binding domain"/>
    <property type="match status" value="1"/>
</dbReference>
<protein>
    <submittedName>
        <fullName evidence="3">D-amino-acid dehydrogenase</fullName>
    </submittedName>
</protein>
<gene>
    <name evidence="3" type="ORF">SAMN05216290_1213</name>
</gene>
<dbReference type="Gene3D" id="3.30.9.10">
    <property type="entry name" value="D-Amino Acid Oxidase, subunit A, domain 2"/>
    <property type="match status" value="1"/>
</dbReference>
<feature type="domain" description="FAD dependent oxidoreductase" evidence="2">
    <location>
        <begin position="6"/>
        <end position="397"/>
    </location>
</feature>
<name>A0A1I0NIC8_9BACT</name>
<dbReference type="RefSeq" id="WP_090257615.1">
    <property type="nucleotide sequence ID" value="NZ_FOIR01000001.1"/>
</dbReference>
<evidence type="ECO:0000313" key="4">
    <source>
        <dbReference type="Proteomes" id="UP000199437"/>
    </source>
</evidence>